<accession>A0A5B8MGZ7</accession>
<name>A0A5B8MGZ7_9CHLO</name>
<reference evidence="2 3" key="1">
    <citation type="submission" date="2018-07" db="EMBL/GenBank/DDBJ databases">
        <title>The complete nuclear genome of the prasinophyte Chloropicon primus (CCMP1205).</title>
        <authorList>
            <person name="Pombert J.-F."/>
            <person name="Otis C."/>
            <person name="Turmel M."/>
            <person name="Lemieux C."/>
        </authorList>
    </citation>
    <scope>NUCLEOTIDE SEQUENCE [LARGE SCALE GENOMIC DNA]</scope>
    <source>
        <strain evidence="2 3">CCMP1205</strain>
    </source>
</reference>
<sequence>MEERGFAFAVTKYVEAPVEWLARAPCSPREALLILNTASRARCFEKTFQVYVELAKRKKGLDGAWRRVAGLKDLETNAMFHFLSEMLRASKEARIKVLEDLSETTDALVQYSEELSKFSNVNRASAERLKRRSRSVGDEAMRKALEEEFFGRHTLAECEREIAKRIKDITQVSCGGEGQKVSSLESLSDFLHDLESRHGVKVAGKGPEEVPDSQEDREWGGPDTLTVRGGIQAAKRQRVSETPTPPFHSGTLASNSSDDSRKTPNLTPNQTAVLRPRGTSSQPAESPLGRGNAKKLDSNSKQGRSPWATPGTRRGKDAGERKGKKAKVGEVAAEVGCVLNFDDAEMANAKPPKKVKRASLSNSASLGVTPSPTLTAST</sequence>
<evidence type="ECO:0000256" key="1">
    <source>
        <dbReference type="SAM" id="MobiDB-lite"/>
    </source>
</evidence>
<proteinExistence type="predicted"/>
<dbReference type="AlphaFoldDB" id="A0A5B8MGZ7"/>
<dbReference type="Proteomes" id="UP000316726">
    <property type="component" value="Chromosome 2"/>
</dbReference>
<organism evidence="2 3">
    <name type="scientific">Chloropicon primus</name>
    <dbReference type="NCBI Taxonomy" id="1764295"/>
    <lineage>
        <taxon>Eukaryota</taxon>
        <taxon>Viridiplantae</taxon>
        <taxon>Chlorophyta</taxon>
        <taxon>Chloropicophyceae</taxon>
        <taxon>Chloropicales</taxon>
        <taxon>Chloropicaceae</taxon>
        <taxon>Chloropicon</taxon>
    </lineage>
</organism>
<evidence type="ECO:0000313" key="3">
    <source>
        <dbReference type="Proteomes" id="UP000316726"/>
    </source>
</evidence>
<evidence type="ECO:0000313" key="2">
    <source>
        <dbReference type="EMBL" id="QDZ18630.1"/>
    </source>
</evidence>
<keyword evidence="3" id="KW-1185">Reference proteome</keyword>
<feature type="compositionally biased region" description="Polar residues" evidence="1">
    <location>
        <begin position="251"/>
        <end position="284"/>
    </location>
</feature>
<feature type="compositionally biased region" description="Polar residues" evidence="1">
    <location>
        <begin position="359"/>
        <end position="378"/>
    </location>
</feature>
<protein>
    <submittedName>
        <fullName evidence="2">Uncharacterized protein</fullName>
    </submittedName>
</protein>
<dbReference type="EMBL" id="CP031035">
    <property type="protein sequence ID" value="QDZ18630.1"/>
    <property type="molecule type" value="Genomic_DNA"/>
</dbReference>
<gene>
    <name evidence="2" type="ORF">A3770_02p11480</name>
</gene>
<feature type="region of interest" description="Disordered" evidence="1">
    <location>
        <begin position="349"/>
        <end position="378"/>
    </location>
</feature>
<feature type="region of interest" description="Disordered" evidence="1">
    <location>
        <begin position="198"/>
        <end position="329"/>
    </location>
</feature>